<dbReference type="Proteomes" id="UP000760494">
    <property type="component" value="Unassembled WGS sequence"/>
</dbReference>
<feature type="domain" description="Nephrocystin 3-like N-terminal" evidence="2">
    <location>
        <begin position="190"/>
        <end position="230"/>
    </location>
</feature>
<reference evidence="3" key="1">
    <citation type="submission" date="2019-05" db="EMBL/GenBank/DDBJ databases">
        <authorList>
            <person name="Piombo E."/>
        </authorList>
    </citation>
    <scope>NUCLEOTIDE SEQUENCE</scope>
    <source>
        <strain evidence="3">C2S</strain>
    </source>
</reference>
<sequence>MPSKTEFDAEIEGERFIELNLDIHTLILSVFGCPENYPAQAQLKYLDTLEETVRLVPIPVYYWRDQVGRSLRQCNILAGKLVDLLGKVRLEGNEHHGWGTKFGLQRRKDVDRIFVEINAEINTIMLQIAKSPNRDLSKVDTFTFLPRADKAMKYPMFTVASAKIIRNPFAADPATDRDFIKTRKGETVQGTCDWVLHTPEFIKWRTSDDNLLWISGGIGSGKTLLAVYLTD</sequence>
<dbReference type="Pfam" id="PF24883">
    <property type="entry name" value="NPHP3_N"/>
    <property type="match status" value="1"/>
</dbReference>
<evidence type="ECO:0000313" key="3">
    <source>
        <dbReference type="EMBL" id="VTT55315.1"/>
    </source>
</evidence>
<evidence type="ECO:0000313" key="4">
    <source>
        <dbReference type="Proteomes" id="UP000760494"/>
    </source>
</evidence>
<protein>
    <recommendedName>
        <fullName evidence="2">Nephrocystin 3-like N-terminal domain-containing protein</fullName>
    </recommendedName>
</protein>
<dbReference type="InterPro" id="IPR056884">
    <property type="entry name" value="NPHP3-like_N"/>
</dbReference>
<comment type="caution">
    <text evidence="3">The sequence shown here is derived from an EMBL/GenBank/DDBJ whole genome shotgun (WGS) entry which is preliminary data.</text>
</comment>
<accession>A0A9Q9RAJ3</accession>
<gene>
    <name evidence="3" type="ORF">C2S_207</name>
</gene>
<organism evidence="3 4">
    <name type="scientific">Fusarium fujikuroi</name>
    <name type="common">Bakanae and foot rot disease fungus</name>
    <name type="synonym">Gibberella fujikuroi</name>
    <dbReference type="NCBI Taxonomy" id="5127"/>
    <lineage>
        <taxon>Eukaryota</taxon>
        <taxon>Fungi</taxon>
        <taxon>Dikarya</taxon>
        <taxon>Ascomycota</taxon>
        <taxon>Pezizomycotina</taxon>
        <taxon>Sordariomycetes</taxon>
        <taxon>Hypocreomycetidae</taxon>
        <taxon>Hypocreales</taxon>
        <taxon>Nectriaceae</taxon>
        <taxon>Fusarium</taxon>
        <taxon>Fusarium fujikuroi species complex</taxon>
    </lineage>
</organism>
<name>A0A9Q9RAJ3_FUSFU</name>
<dbReference type="PROSITE" id="PS51257">
    <property type="entry name" value="PROKAR_LIPOPROTEIN"/>
    <property type="match status" value="1"/>
</dbReference>
<keyword evidence="1" id="KW-0677">Repeat</keyword>
<evidence type="ECO:0000259" key="2">
    <source>
        <dbReference type="Pfam" id="PF24883"/>
    </source>
</evidence>
<dbReference type="EMBL" id="CABFJX010000001">
    <property type="protein sequence ID" value="VTT55315.1"/>
    <property type="molecule type" value="Genomic_DNA"/>
</dbReference>
<dbReference type="AlphaFoldDB" id="A0A9Q9RAJ3"/>
<proteinExistence type="predicted"/>
<dbReference type="PANTHER" id="PTHR10039">
    <property type="entry name" value="AMELOGENIN"/>
    <property type="match status" value="1"/>
</dbReference>
<evidence type="ECO:0000256" key="1">
    <source>
        <dbReference type="ARBA" id="ARBA00022737"/>
    </source>
</evidence>